<proteinExistence type="inferred from homology"/>
<evidence type="ECO:0000313" key="9">
    <source>
        <dbReference type="EMBL" id="EGE05778.1"/>
    </source>
</evidence>
<name>F2PV60_TRIEC</name>
<feature type="transmembrane region" description="Helical" evidence="7">
    <location>
        <begin position="108"/>
        <end position="128"/>
    </location>
</feature>
<feature type="transmembrane region" description="Helical" evidence="7">
    <location>
        <begin position="135"/>
        <end position="156"/>
    </location>
</feature>
<dbReference type="GO" id="GO:0022857">
    <property type="term" value="F:transmembrane transporter activity"/>
    <property type="evidence" value="ECO:0007669"/>
    <property type="project" value="InterPro"/>
</dbReference>
<keyword evidence="10" id="KW-1185">Reference proteome</keyword>
<feature type="transmembrane region" description="Helical" evidence="7">
    <location>
        <begin position="69"/>
        <end position="88"/>
    </location>
</feature>
<dbReference type="InterPro" id="IPR020846">
    <property type="entry name" value="MFS_dom"/>
</dbReference>
<dbReference type="SUPFAM" id="SSF103473">
    <property type="entry name" value="MFS general substrate transporter"/>
    <property type="match status" value="1"/>
</dbReference>
<comment type="subcellular location">
    <subcellularLocation>
        <location evidence="1">Membrane</location>
        <topology evidence="1">Multi-pass membrane protein</topology>
    </subcellularLocation>
</comment>
<keyword evidence="4 7" id="KW-1133">Transmembrane helix</keyword>
<dbReference type="Proteomes" id="UP000009169">
    <property type="component" value="Unassembled WGS sequence"/>
</dbReference>
<evidence type="ECO:0000256" key="3">
    <source>
        <dbReference type="ARBA" id="ARBA00022692"/>
    </source>
</evidence>
<keyword evidence="5 7" id="KW-0472">Membrane</keyword>
<reference evidence="10" key="1">
    <citation type="journal article" date="2012" name="MBio">
        <title>Comparative genome analysis of Trichophyton rubrum and related dermatophytes reveals candidate genes involved in infection.</title>
        <authorList>
            <person name="Martinez D.A."/>
            <person name="Oliver B.G."/>
            <person name="Graeser Y."/>
            <person name="Goldberg J.M."/>
            <person name="Li W."/>
            <person name="Martinez-Rossi N.M."/>
            <person name="Monod M."/>
            <person name="Shelest E."/>
            <person name="Barton R.C."/>
            <person name="Birch E."/>
            <person name="Brakhage A.A."/>
            <person name="Chen Z."/>
            <person name="Gurr S.J."/>
            <person name="Heiman D."/>
            <person name="Heitman J."/>
            <person name="Kosti I."/>
            <person name="Rossi A."/>
            <person name="Saif S."/>
            <person name="Samalova M."/>
            <person name="Saunders C.W."/>
            <person name="Shea T."/>
            <person name="Summerbell R.C."/>
            <person name="Xu J."/>
            <person name="Young S."/>
            <person name="Zeng Q."/>
            <person name="Birren B.W."/>
            <person name="Cuomo C.A."/>
            <person name="White T.C."/>
        </authorList>
    </citation>
    <scope>NUCLEOTIDE SEQUENCE [LARGE SCALE GENOMIC DNA]</scope>
    <source>
        <strain evidence="10">ATCC MYA-4606 / CBS 127.97</strain>
    </source>
</reference>
<dbReference type="PANTHER" id="PTHR23502:SF68">
    <property type="entry name" value="MULTIDRUG TRANSPORTER, PUTATIVE (AFU_ORTHOLOGUE AFUA_3G01120)-RELATED"/>
    <property type="match status" value="1"/>
</dbReference>
<sequence>MREPTSPSSIPETTAKHTNGSLVVEKVEGDAQLQRVEANQQSTDPNIVDWDGPDDPENPLNWSSTRRTLIIIFVSSYTFTSNLAATIFAPGVKQMTHEFHITNPTVEYMIISIYVLGFALGPIIFGPLSELYGRLVIYYTSILVFLAFTAGCTFSTNVEMFLAFRFICGCAASGPMSIGGGTLADIIPQEERGRAISIFTLGPMLGPVLGPAIGGFISQDICTNHIAEQGETSEEKTGNLNLKPKVVQKGAPHQMILQAIIRPMKLLIFSPIVLLLALYAGLVYGFFFLLFATFPSVFQNTYGFSSGTSGLAYLGLGVGMMIGLAVFSVVSDRVLVKKPGESMAKPEQRLIPMKWFGLATPIGCFIYGWAAHYHTHWTIPILGTVIMGFSSLFIMTPAQIYCVDAFGQQAAASALAANLLIRSPFGAFLDLAAGPLVIWKAGTGLGE</sequence>
<dbReference type="Gene3D" id="1.20.1720.10">
    <property type="entry name" value="Multidrug resistance protein D"/>
    <property type="match status" value="1"/>
</dbReference>
<feature type="transmembrane region" description="Helical" evidence="7">
    <location>
        <begin position="377"/>
        <end position="395"/>
    </location>
</feature>
<evidence type="ECO:0000259" key="8">
    <source>
        <dbReference type="PROSITE" id="PS50850"/>
    </source>
</evidence>
<keyword evidence="3 7" id="KW-0812">Transmembrane</keyword>
<dbReference type="HOGENOM" id="CLU_008455_1_1_1"/>
<evidence type="ECO:0000256" key="2">
    <source>
        <dbReference type="ARBA" id="ARBA00008335"/>
    </source>
</evidence>
<dbReference type="eggNOG" id="KOG0255">
    <property type="taxonomic scope" value="Eukaryota"/>
</dbReference>
<feature type="domain" description="Major facilitator superfamily (MFS) profile" evidence="8">
    <location>
        <begin position="70"/>
        <end position="447"/>
    </location>
</feature>
<dbReference type="Pfam" id="PF07690">
    <property type="entry name" value="MFS_1"/>
    <property type="match status" value="2"/>
</dbReference>
<dbReference type="VEuPathDB" id="FungiDB:TEQG_04786"/>
<dbReference type="PANTHER" id="PTHR23502">
    <property type="entry name" value="MAJOR FACILITATOR SUPERFAMILY"/>
    <property type="match status" value="1"/>
</dbReference>
<evidence type="ECO:0000256" key="7">
    <source>
        <dbReference type="SAM" id="Phobius"/>
    </source>
</evidence>
<evidence type="ECO:0000313" key="10">
    <source>
        <dbReference type="Proteomes" id="UP000009169"/>
    </source>
</evidence>
<dbReference type="InterPro" id="IPR011701">
    <property type="entry name" value="MFS"/>
</dbReference>
<evidence type="ECO:0000256" key="1">
    <source>
        <dbReference type="ARBA" id="ARBA00004141"/>
    </source>
</evidence>
<comment type="similarity">
    <text evidence="2">Belongs to the major facilitator superfamily.</text>
</comment>
<evidence type="ECO:0000256" key="5">
    <source>
        <dbReference type="ARBA" id="ARBA00023136"/>
    </source>
</evidence>
<dbReference type="InterPro" id="IPR036259">
    <property type="entry name" value="MFS_trans_sf"/>
</dbReference>
<dbReference type="PROSITE" id="PS50850">
    <property type="entry name" value="MFS"/>
    <property type="match status" value="1"/>
</dbReference>
<protein>
    <submittedName>
        <fullName evidence="9">MFS multidrug transporter</fullName>
    </submittedName>
</protein>
<feature type="transmembrane region" description="Helical" evidence="7">
    <location>
        <begin position="266"/>
        <end position="291"/>
    </location>
</feature>
<dbReference type="GO" id="GO:0016020">
    <property type="term" value="C:membrane"/>
    <property type="evidence" value="ECO:0007669"/>
    <property type="project" value="UniProtKB-SubCell"/>
</dbReference>
<feature type="transmembrane region" description="Helical" evidence="7">
    <location>
        <begin position="351"/>
        <end position="371"/>
    </location>
</feature>
<dbReference type="AlphaFoldDB" id="F2PV60"/>
<organism evidence="9 10">
    <name type="scientific">Trichophyton equinum (strain ATCC MYA-4606 / CBS 127.97)</name>
    <name type="common">Horse ringworm fungus</name>
    <dbReference type="NCBI Taxonomy" id="559882"/>
    <lineage>
        <taxon>Eukaryota</taxon>
        <taxon>Fungi</taxon>
        <taxon>Dikarya</taxon>
        <taxon>Ascomycota</taxon>
        <taxon>Pezizomycotina</taxon>
        <taxon>Eurotiomycetes</taxon>
        <taxon>Eurotiomycetidae</taxon>
        <taxon>Onygenales</taxon>
        <taxon>Arthrodermataceae</taxon>
        <taxon>Trichophyton</taxon>
    </lineage>
</organism>
<evidence type="ECO:0000256" key="4">
    <source>
        <dbReference type="ARBA" id="ARBA00022989"/>
    </source>
</evidence>
<dbReference type="EMBL" id="DS995742">
    <property type="protein sequence ID" value="EGE05778.1"/>
    <property type="molecule type" value="Genomic_DNA"/>
</dbReference>
<gene>
    <name evidence="9" type="ORF">TEQG_04786</name>
</gene>
<feature type="region of interest" description="Disordered" evidence="6">
    <location>
        <begin position="36"/>
        <end position="56"/>
    </location>
</feature>
<accession>F2PV60</accession>
<feature type="region of interest" description="Disordered" evidence="6">
    <location>
        <begin position="1"/>
        <end position="24"/>
    </location>
</feature>
<feature type="compositionally biased region" description="Polar residues" evidence="6">
    <location>
        <begin position="1"/>
        <end position="21"/>
    </location>
</feature>
<dbReference type="OrthoDB" id="6770063at2759"/>
<dbReference type="Gene3D" id="1.20.1250.20">
    <property type="entry name" value="MFS general substrate transporter like domains"/>
    <property type="match status" value="1"/>
</dbReference>
<feature type="transmembrane region" description="Helical" evidence="7">
    <location>
        <begin position="311"/>
        <end position="330"/>
    </location>
</feature>
<evidence type="ECO:0000256" key="6">
    <source>
        <dbReference type="SAM" id="MobiDB-lite"/>
    </source>
</evidence>